<sequence length="56" mass="6455">MSYAGFDSPSWRALGEICLCLLVKGNQEQTIHTIVTEFKKIHIRFITMKDREPMIG</sequence>
<proteinExistence type="predicted"/>
<gene>
    <name evidence="1" type="ORF">MtrunA17_Chr4g0024791</name>
</gene>
<comment type="caution">
    <text evidence="1">The sequence shown here is derived from an EMBL/GenBank/DDBJ whole genome shotgun (WGS) entry which is preliminary data.</text>
</comment>
<dbReference type="EMBL" id="PSQE01000004">
    <property type="protein sequence ID" value="RHN60344.1"/>
    <property type="molecule type" value="Genomic_DNA"/>
</dbReference>
<name>A0A396I7X7_MEDTR</name>
<organism evidence="1">
    <name type="scientific">Medicago truncatula</name>
    <name type="common">Barrel medic</name>
    <name type="synonym">Medicago tribuloides</name>
    <dbReference type="NCBI Taxonomy" id="3880"/>
    <lineage>
        <taxon>Eukaryota</taxon>
        <taxon>Viridiplantae</taxon>
        <taxon>Streptophyta</taxon>
        <taxon>Embryophyta</taxon>
        <taxon>Tracheophyta</taxon>
        <taxon>Spermatophyta</taxon>
        <taxon>Magnoliopsida</taxon>
        <taxon>eudicotyledons</taxon>
        <taxon>Gunneridae</taxon>
        <taxon>Pentapetalae</taxon>
        <taxon>rosids</taxon>
        <taxon>fabids</taxon>
        <taxon>Fabales</taxon>
        <taxon>Fabaceae</taxon>
        <taxon>Papilionoideae</taxon>
        <taxon>50 kb inversion clade</taxon>
        <taxon>NPAAA clade</taxon>
        <taxon>Hologalegina</taxon>
        <taxon>IRL clade</taxon>
        <taxon>Trifolieae</taxon>
        <taxon>Medicago</taxon>
    </lineage>
</organism>
<dbReference type="Gramene" id="rna22647">
    <property type="protein sequence ID" value="RHN60344.1"/>
    <property type="gene ID" value="gene22647"/>
</dbReference>
<protein>
    <submittedName>
        <fullName evidence="1">Uncharacterized protein</fullName>
    </submittedName>
</protein>
<dbReference type="AlphaFoldDB" id="A0A396I7X7"/>
<reference evidence="1" key="1">
    <citation type="journal article" date="2018" name="Nat. Plants">
        <title>Whole-genome landscape of Medicago truncatula symbiotic genes.</title>
        <authorList>
            <person name="Pecrix Y."/>
            <person name="Gamas P."/>
            <person name="Carrere S."/>
        </authorList>
    </citation>
    <scope>NUCLEOTIDE SEQUENCE</scope>
    <source>
        <tissue evidence="1">Leaves</tissue>
    </source>
</reference>
<dbReference type="Proteomes" id="UP000265566">
    <property type="component" value="Chromosome 4"/>
</dbReference>
<accession>A0A396I7X7</accession>
<evidence type="ECO:0000313" key="1">
    <source>
        <dbReference type="EMBL" id="RHN60344.1"/>
    </source>
</evidence>